<feature type="compositionally biased region" description="Polar residues" evidence="4">
    <location>
        <begin position="809"/>
        <end position="818"/>
    </location>
</feature>
<dbReference type="Pfam" id="PF13831">
    <property type="entry name" value="PHD_2"/>
    <property type="match status" value="1"/>
</dbReference>
<feature type="domain" description="PHD-type" evidence="5">
    <location>
        <begin position="195"/>
        <end position="329"/>
    </location>
</feature>
<sequence length="1341" mass="138743">MPIDTLLRRSTTDAILADAATASRPRRRPERTTRSEKAELALMAETASVRPVLSDPVVGQGDRPASAPVKNTASMGRPMAGLGAGHVPAVLRSTALRRDAHGTLLPPLPRLPVVPPALPASVTWERHRAELKERADDDTRWRCEVCTRDDSEAGNLIMICEGCFTCVHQLCYGVLEVPKGDFHCQLCAGGLSAAPPPCLFCPNKGGAMKRAASSGPGAPDRWVHLSCSLWLPSIVIGDPLYWEDIRGRSAIPGNEDRDVPAEYALAEAEAAQNDDPNGVERCVVCGGSGGILATCAAAHCPTHFHVTCAQRSDFHFRLGDEPDPVQQHGPSSGKPATASAVYDTSSSSSSSSSSAADAGRKGRAARAARTMPDAAPDGAGSSSGHEAAASPQSTGSSPPGDRPLTFEIFCEEAHPWDRRPFVPNAEVGSAIPRRRGPGPDGLFPPDADTVRMERVRISRAVRLDAEDADWDIRCQHVARPLPAAWDARLAESAVVASEALFLRRSDISASYRARRFLNDLRAFHTAFSSAPLDALVNELGGTALRPGGAPVNLYRLYRAVHTVLRNHAPPGASYASLLEEFHRPLLIFPFDRLFAPCGGWRSFVSPLFRLILRSSPVLTRAGLNGGLATVPGQRPAGALLPRSAGRLLIRCPAGQSSGQPASLLGCWGETGNGSLLAHLWQNVRETNPLLDAARAAFADGQGGRELARVGEALLSDTVDIDGVSLVEQLEDQASAAVAPGRGDDPVPGRAGPRGRGVDGGAPLSSPSSSSAAAAVAAAAAAAVRSGRGGLRRGGAGGGGGGSGGGGSQGHWTRSSQGSYGRDGGNSRSADGDEEDEDVEDEEEDDDDGDGNGRTAGRSGVVEEEDEAEEDDDSGDRDDDAHTDAGRRRGGQTAVRSRFHGATHGRGSRSAGRNGDREGSGAWLAGAWAGLSEEEQQWVARTLRDKFGAAEGAVAAAAGRAGAGAGAGGLAGVVEELQAHRQSRRPSDRAAGGGRRDHHARADGDGDAGDDSDDDNDDDDEAGDAAAEEDGLEAGEIPASMLQQAQAAKAAASPGRGPRAGAGPGAGALARGDGSQPGTHARRSGGRGSRAQSAAAMASSAGQSAGAGPGADGGGAGRRRVPRRSAVQAMQSLRATASTAGSAPDQDDPEQAAASDRGAERQATAAAVRQRKRPRTQSDSGDSVANTAASEAAPGRGGAPGSARHGIKAPGGSGSRAETRRQASGHGDGTVSSDDEVDVRAPAATRQRVSHFSHDDDVDVRSQDHLRARGGDRTRTDRDGGDEDVDEGDGQQAATDGRFRGGAVLGQYVVMDFAGPPAQAEVKRALERVRRVRDEGAARARK</sequence>
<dbReference type="CDD" id="cd15492">
    <property type="entry name" value="PHD_BRPF_JADE_like"/>
    <property type="match status" value="1"/>
</dbReference>
<evidence type="ECO:0000256" key="3">
    <source>
        <dbReference type="ARBA" id="ARBA00022833"/>
    </source>
</evidence>
<dbReference type="InterPro" id="IPR034732">
    <property type="entry name" value="EPHD"/>
</dbReference>
<feature type="compositionally biased region" description="Acidic residues" evidence="4">
    <location>
        <begin position="861"/>
        <end position="877"/>
    </location>
</feature>
<evidence type="ECO:0000256" key="4">
    <source>
        <dbReference type="SAM" id="MobiDB-lite"/>
    </source>
</evidence>
<gene>
    <name evidence="6" type="ORF">FNF28_01681</name>
</gene>
<feature type="compositionally biased region" description="Acidic residues" evidence="4">
    <location>
        <begin position="1279"/>
        <end position="1288"/>
    </location>
</feature>
<dbReference type="InterPro" id="IPR050701">
    <property type="entry name" value="Histone_Mod_Regulator"/>
</dbReference>
<feature type="region of interest" description="Disordered" evidence="4">
    <location>
        <begin position="786"/>
        <end position="920"/>
    </location>
</feature>
<feature type="compositionally biased region" description="Acidic residues" evidence="4">
    <location>
        <begin position="831"/>
        <end position="849"/>
    </location>
</feature>
<dbReference type="InterPro" id="IPR011011">
    <property type="entry name" value="Znf_FYVE_PHD"/>
</dbReference>
<evidence type="ECO:0000256" key="2">
    <source>
        <dbReference type="ARBA" id="ARBA00022771"/>
    </source>
</evidence>
<feature type="compositionally biased region" description="Basic residues" evidence="4">
    <location>
        <begin position="896"/>
        <end position="906"/>
    </location>
</feature>
<dbReference type="Proteomes" id="UP000324907">
    <property type="component" value="Unassembled WGS sequence"/>
</dbReference>
<reference evidence="6 7" key="1">
    <citation type="submission" date="2019-07" db="EMBL/GenBank/DDBJ databases">
        <title>Genomes of Cafeteria roenbergensis.</title>
        <authorList>
            <person name="Fischer M.G."/>
            <person name="Hackl T."/>
            <person name="Roman M."/>
        </authorList>
    </citation>
    <scope>NUCLEOTIDE SEQUENCE [LARGE SCALE GENOMIC DNA]</scope>
    <source>
        <strain evidence="6 7">RCC970-E3</strain>
    </source>
</reference>
<accession>A0A5A8DX45</accession>
<feature type="region of interest" description="Disordered" evidence="4">
    <location>
        <begin position="319"/>
        <end position="404"/>
    </location>
</feature>
<feature type="compositionally biased region" description="Polar residues" evidence="4">
    <location>
        <begin position="1176"/>
        <end position="1186"/>
    </location>
</feature>
<proteinExistence type="predicted"/>
<comment type="caution">
    <text evidence="6">The sequence shown here is derived from an EMBL/GenBank/DDBJ whole genome shotgun (WGS) entry which is preliminary data.</text>
</comment>
<dbReference type="InterPro" id="IPR001965">
    <property type="entry name" value="Znf_PHD"/>
</dbReference>
<dbReference type="GO" id="GO:0008270">
    <property type="term" value="F:zinc ion binding"/>
    <property type="evidence" value="ECO:0007669"/>
    <property type="project" value="UniProtKB-KW"/>
</dbReference>
<name>A0A5A8DX45_CAFRO</name>
<dbReference type="PANTHER" id="PTHR13793:SF107">
    <property type="entry name" value="BROMODOMAIN-CONTAINING PROTEIN HOMOLOG"/>
    <property type="match status" value="1"/>
</dbReference>
<organism evidence="6 7">
    <name type="scientific">Cafeteria roenbergensis</name>
    <name type="common">Marine flagellate</name>
    <dbReference type="NCBI Taxonomy" id="33653"/>
    <lineage>
        <taxon>Eukaryota</taxon>
        <taxon>Sar</taxon>
        <taxon>Stramenopiles</taxon>
        <taxon>Bigyra</taxon>
        <taxon>Opalozoa</taxon>
        <taxon>Bicosoecida</taxon>
        <taxon>Cafeteriaceae</taxon>
        <taxon>Cafeteria</taxon>
    </lineage>
</organism>
<dbReference type="InterPro" id="IPR019787">
    <property type="entry name" value="Znf_PHD-finger"/>
</dbReference>
<dbReference type="Pfam" id="PF13771">
    <property type="entry name" value="zf-HC5HC2H"/>
    <property type="match status" value="1"/>
</dbReference>
<feature type="compositionally biased region" description="Low complexity" evidence="4">
    <location>
        <begin position="1042"/>
        <end position="1056"/>
    </location>
</feature>
<dbReference type="SMART" id="SM00249">
    <property type="entry name" value="PHD"/>
    <property type="match status" value="2"/>
</dbReference>
<dbReference type="GO" id="GO:0006357">
    <property type="term" value="P:regulation of transcription by RNA polymerase II"/>
    <property type="evidence" value="ECO:0007669"/>
    <property type="project" value="TreeGrafter"/>
</dbReference>
<dbReference type="CDD" id="cd15571">
    <property type="entry name" value="ePHD"/>
    <property type="match status" value="1"/>
</dbReference>
<keyword evidence="1" id="KW-0479">Metal-binding</keyword>
<evidence type="ECO:0000259" key="5">
    <source>
        <dbReference type="PROSITE" id="PS51805"/>
    </source>
</evidence>
<feature type="compositionally biased region" description="Low complexity" evidence="4">
    <location>
        <begin position="378"/>
        <end position="390"/>
    </location>
</feature>
<dbReference type="InterPro" id="IPR013083">
    <property type="entry name" value="Znf_RING/FYVE/PHD"/>
</dbReference>
<evidence type="ECO:0000313" key="6">
    <source>
        <dbReference type="EMBL" id="KAA0170072.1"/>
    </source>
</evidence>
<feature type="region of interest" description="Disordered" evidence="4">
    <location>
        <begin position="733"/>
        <end position="768"/>
    </location>
</feature>
<evidence type="ECO:0000313" key="7">
    <source>
        <dbReference type="Proteomes" id="UP000324907"/>
    </source>
</evidence>
<keyword evidence="2" id="KW-0863">Zinc-finger</keyword>
<feature type="compositionally biased region" description="Polar residues" evidence="4">
    <location>
        <begin position="1129"/>
        <end position="1140"/>
    </location>
</feature>
<dbReference type="PANTHER" id="PTHR13793">
    <property type="entry name" value="PHD FINGER PROTEINS"/>
    <property type="match status" value="1"/>
</dbReference>
<dbReference type="SUPFAM" id="SSF57903">
    <property type="entry name" value="FYVE/PHD zinc finger"/>
    <property type="match status" value="1"/>
</dbReference>
<feature type="compositionally biased region" description="Gly residues" evidence="4">
    <location>
        <begin position="1104"/>
        <end position="1115"/>
    </location>
</feature>
<dbReference type="PROSITE" id="PS51805">
    <property type="entry name" value="EPHD"/>
    <property type="match status" value="1"/>
</dbReference>
<feature type="compositionally biased region" description="Low complexity" evidence="4">
    <location>
        <begin position="336"/>
        <end position="357"/>
    </location>
</feature>
<feature type="compositionally biased region" description="Gly residues" evidence="4">
    <location>
        <begin position="786"/>
        <end position="808"/>
    </location>
</feature>
<keyword evidence="3" id="KW-0862">Zinc</keyword>
<evidence type="ECO:0000256" key="1">
    <source>
        <dbReference type="ARBA" id="ARBA00022723"/>
    </source>
</evidence>
<feature type="compositionally biased region" description="Basic and acidic residues" evidence="4">
    <location>
        <begin position="1251"/>
        <end position="1278"/>
    </location>
</feature>
<dbReference type="EMBL" id="VLTL01000016">
    <property type="protein sequence ID" value="KAA0170072.1"/>
    <property type="molecule type" value="Genomic_DNA"/>
</dbReference>
<protein>
    <recommendedName>
        <fullName evidence="5">PHD-type domain-containing protein</fullName>
    </recommendedName>
</protein>
<dbReference type="Gene3D" id="3.30.40.10">
    <property type="entry name" value="Zinc/RING finger domain, C3HC4 (zinc finger)"/>
    <property type="match status" value="2"/>
</dbReference>
<feature type="compositionally biased region" description="Acidic residues" evidence="4">
    <location>
        <begin position="1004"/>
        <end position="1032"/>
    </location>
</feature>
<feature type="region of interest" description="Disordered" evidence="4">
    <location>
        <begin position="975"/>
        <end position="1296"/>
    </location>
</feature>
<feature type="compositionally biased region" description="Low complexity" evidence="4">
    <location>
        <begin position="1088"/>
        <end position="1103"/>
    </location>
</feature>